<dbReference type="CDD" id="cd03230">
    <property type="entry name" value="ABC_DR_subfamily_A"/>
    <property type="match status" value="1"/>
</dbReference>
<dbReference type="GeneID" id="11595006"/>
<dbReference type="InterPro" id="IPR027417">
    <property type="entry name" value="P-loop_NTPase"/>
</dbReference>
<organism evidence="5 6">
    <name type="scientific">Pyrobaculum ferrireducens</name>
    <dbReference type="NCBI Taxonomy" id="1104324"/>
    <lineage>
        <taxon>Archaea</taxon>
        <taxon>Thermoproteota</taxon>
        <taxon>Thermoprotei</taxon>
        <taxon>Thermoproteales</taxon>
        <taxon>Thermoproteaceae</taxon>
        <taxon>Pyrobaculum</taxon>
    </lineage>
</organism>
<gene>
    <name evidence="5" type="ORF">P186_0743</name>
</gene>
<proteinExistence type="predicted"/>
<protein>
    <submittedName>
        <fullName evidence="5">ABC transporter ATP-binding protein</fullName>
    </submittedName>
</protein>
<dbReference type="HOGENOM" id="CLU_000604_1_2_2"/>
<evidence type="ECO:0000256" key="2">
    <source>
        <dbReference type="ARBA" id="ARBA00022741"/>
    </source>
</evidence>
<evidence type="ECO:0000313" key="5">
    <source>
        <dbReference type="EMBL" id="AET32191.1"/>
    </source>
</evidence>
<reference evidence="5 6" key="1">
    <citation type="journal article" date="2012" name="J. Bacteriol.">
        <title>Complete genome sequence of strain 1860, a crenarchaeon of the genus pyrobaculum able to grow with various electron acceptors.</title>
        <authorList>
            <person name="Mardanov A.V."/>
            <person name="Gumerov V.M."/>
            <person name="Slobodkina G.B."/>
            <person name="Beletsky A.V."/>
            <person name="Bonch-Osmolovskaya E.A."/>
            <person name="Ravin N.V."/>
            <person name="Skryabin K.G."/>
        </authorList>
    </citation>
    <scope>NUCLEOTIDE SEQUENCE [LARGE SCALE GENOMIC DNA]</scope>
    <source>
        <strain evidence="5 6">1860</strain>
    </source>
</reference>
<evidence type="ECO:0000259" key="4">
    <source>
        <dbReference type="PROSITE" id="PS50893"/>
    </source>
</evidence>
<dbReference type="PROSITE" id="PS00211">
    <property type="entry name" value="ABC_TRANSPORTER_1"/>
    <property type="match status" value="1"/>
</dbReference>
<accession>G7VI99</accession>
<feature type="domain" description="ABC transporter" evidence="4">
    <location>
        <begin position="5"/>
        <end position="218"/>
    </location>
</feature>
<dbReference type="KEGG" id="pyr:P186_0743"/>
<dbReference type="eggNOG" id="arCOG00194">
    <property type="taxonomic scope" value="Archaea"/>
</dbReference>
<dbReference type="BioCyc" id="PSP1104324:GJSN-729-MONOMER"/>
<dbReference type="EMBL" id="CP003098">
    <property type="protein sequence ID" value="AET32191.1"/>
    <property type="molecule type" value="Genomic_DNA"/>
</dbReference>
<dbReference type="InterPro" id="IPR003439">
    <property type="entry name" value="ABC_transporter-like_ATP-bd"/>
</dbReference>
<dbReference type="GO" id="GO:0005524">
    <property type="term" value="F:ATP binding"/>
    <property type="evidence" value="ECO:0007669"/>
    <property type="project" value="UniProtKB-KW"/>
</dbReference>
<dbReference type="Pfam" id="PF00005">
    <property type="entry name" value="ABC_tran"/>
    <property type="match status" value="1"/>
</dbReference>
<dbReference type="Proteomes" id="UP000005867">
    <property type="component" value="Chromosome"/>
</dbReference>
<dbReference type="PANTHER" id="PTHR42939:SF1">
    <property type="entry name" value="ABC TRANSPORTER ATP-BINDING PROTEIN ALBC-RELATED"/>
    <property type="match status" value="1"/>
</dbReference>
<keyword evidence="3 5" id="KW-0067">ATP-binding</keyword>
<dbReference type="OrthoDB" id="24644at2157"/>
<dbReference type="InterPro" id="IPR017871">
    <property type="entry name" value="ABC_transporter-like_CS"/>
</dbReference>
<keyword evidence="2" id="KW-0547">Nucleotide-binding</keyword>
<dbReference type="RefSeq" id="WP_014288019.1">
    <property type="nucleotide sequence ID" value="NC_016645.1"/>
</dbReference>
<dbReference type="PROSITE" id="PS50893">
    <property type="entry name" value="ABC_TRANSPORTER_2"/>
    <property type="match status" value="1"/>
</dbReference>
<dbReference type="PANTHER" id="PTHR42939">
    <property type="entry name" value="ABC TRANSPORTER ATP-BINDING PROTEIN ALBC-RELATED"/>
    <property type="match status" value="1"/>
</dbReference>
<sequence length="218" mass="24110">MDKAVIARGLTKHYGSFTALDSLSLEIARGETWLLFGPMGSGKTTFFKCVLGLARCAGYVEVMGRRDPAAIREVVGYSPQDLGFEPGWRVRRVVEYFAELRGVRVDVLKVLEGIGLSEKAEARVEELSGGMRRMLSIALAFLGEPEVLFFDEPLNDLDVKARAAFIDTIKEVRGEGKTVVISSHDYEPFLKAIDKVAVLKNGRLVAVLENPEDIVKYV</sequence>
<evidence type="ECO:0000256" key="1">
    <source>
        <dbReference type="ARBA" id="ARBA00022448"/>
    </source>
</evidence>
<dbReference type="GO" id="GO:0016887">
    <property type="term" value="F:ATP hydrolysis activity"/>
    <property type="evidence" value="ECO:0007669"/>
    <property type="project" value="InterPro"/>
</dbReference>
<dbReference type="STRING" id="1104324.P186_0743"/>
<dbReference type="SUPFAM" id="SSF52540">
    <property type="entry name" value="P-loop containing nucleoside triphosphate hydrolases"/>
    <property type="match status" value="1"/>
</dbReference>
<dbReference type="Gene3D" id="3.40.50.300">
    <property type="entry name" value="P-loop containing nucleotide triphosphate hydrolases"/>
    <property type="match status" value="1"/>
</dbReference>
<evidence type="ECO:0000256" key="3">
    <source>
        <dbReference type="ARBA" id="ARBA00022840"/>
    </source>
</evidence>
<dbReference type="InterPro" id="IPR051782">
    <property type="entry name" value="ABC_Transporter_VariousFunc"/>
</dbReference>
<evidence type="ECO:0000313" key="6">
    <source>
        <dbReference type="Proteomes" id="UP000005867"/>
    </source>
</evidence>
<dbReference type="AlphaFoldDB" id="G7VI99"/>
<dbReference type="SMART" id="SM00382">
    <property type="entry name" value="AAA"/>
    <property type="match status" value="1"/>
</dbReference>
<name>G7VI99_9CREN</name>
<keyword evidence="1" id="KW-0813">Transport</keyword>
<keyword evidence="6" id="KW-1185">Reference proteome</keyword>
<dbReference type="InterPro" id="IPR003593">
    <property type="entry name" value="AAA+_ATPase"/>
</dbReference>